<evidence type="ECO:0000256" key="1">
    <source>
        <dbReference type="SAM" id="Phobius"/>
    </source>
</evidence>
<feature type="domain" description="Bacterial spore germination immunoglobulin-like" evidence="2">
    <location>
        <begin position="142"/>
        <end position="226"/>
    </location>
</feature>
<accession>A0A1F5XFK0</accession>
<dbReference type="AlphaFoldDB" id="A0A1F5XFK0"/>
<gene>
    <name evidence="3" type="ORF">A3B19_01640</name>
</gene>
<organism evidence="3 4">
    <name type="scientific">Candidatus Giovannonibacteria bacterium RIFCSPLOWO2_01_FULL_46_32</name>
    <dbReference type="NCBI Taxonomy" id="1798353"/>
    <lineage>
        <taxon>Bacteria</taxon>
        <taxon>Candidatus Giovannoniibacteriota</taxon>
    </lineage>
</organism>
<name>A0A1F5XFK0_9BACT</name>
<dbReference type="InterPro" id="IPR018911">
    <property type="entry name" value="Gmad2_Ig-like_dom"/>
</dbReference>
<keyword evidence="1" id="KW-0472">Membrane</keyword>
<keyword evidence="1" id="KW-1133">Transmembrane helix</keyword>
<evidence type="ECO:0000259" key="2">
    <source>
        <dbReference type="Pfam" id="PF10648"/>
    </source>
</evidence>
<keyword evidence="1" id="KW-0812">Transmembrane</keyword>
<reference evidence="3 4" key="1">
    <citation type="journal article" date="2016" name="Nat. Commun.">
        <title>Thousands of microbial genomes shed light on interconnected biogeochemical processes in an aquifer system.</title>
        <authorList>
            <person name="Anantharaman K."/>
            <person name="Brown C.T."/>
            <person name="Hug L.A."/>
            <person name="Sharon I."/>
            <person name="Castelle C.J."/>
            <person name="Probst A.J."/>
            <person name="Thomas B.C."/>
            <person name="Singh A."/>
            <person name="Wilkins M.J."/>
            <person name="Karaoz U."/>
            <person name="Brodie E.L."/>
            <person name="Williams K.H."/>
            <person name="Hubbard S.S."/>
            <person name="Banfield J.F."/>
        </authorList>
    </citation>
    <scope>NUCLEOTIDE SEQUENCE [LARGE SCALE GENOMIC DNA]</scope>
</reference>
<dbReference type="Proteomes" id="UP000177346">
    <property type="component" value="Unassembled WGS sequence"/>
</dbReference>
<dbReference type="Pfam" id="PF10648">
    <property type="entry name" value="Gmad2"/>
    <property type="match status" value="1"/>
</dbReference>
<feature type="transmembrane region" description="Helical" evidence="1">
    <location>
        <begin position="5"/>
        <end position="23"/>
    </location>
</feature>
<protein>
    <recommendedName>
        <fullName evidence="2">Bacterial spore germination immunoglobulin-like domain-containing protein</fullName>
    </recommendedName>
</protein>
<comment type="caution">
    <text evidence="3">The sequence shown here is derived from an EMBL/GenBank/DDBJ whole genome shotgun (WGS) entry which is preliminary data.</text>
</comment>
<evidence type="ECO:0000313" key="4">
    <source>
        <dbReference type="Proteomes" id="UP000177346"/>
    </source>
</evidence>
<proteinExistence type="predicted"/>
<evidence type="ECO:0000313" key="3">
    <source>
        <dbReference type="EMBL" id="OGF86630.1"/>
    </source>
</evidence>
<dbReference type="EMBL" id="MFIF01000013">
    <property type="protein sequence ID" value="OGF86630.1"/>
    <property type="molecule type" value="Genomic_DNA"/>
</dbReference>
<sequence>MKEKIYLGLFIALIIFAAILYFLPARVEPPSPEPRILSFGVEPDRVENNTHFYKSGAEFIVRAEYADRVEVWFMPIAPEAVPSTQLFSGSIQSGEIRFKIDRKNLLGDVWVKVFNNAGASISSEYMNLWYDNADNQAFADEIQVELPKADDVISSPLAVKGKVRGFWFFEASMPVSVLDADKKVLAKIPVQAKGEWMTEDFVEFDGQIPFTKSTTPTGFVLFENDNPSGLPENAKSFEVPIRFR</sequence>